<name>A0A7W8M7B1_9BURK</name>
<dbReference type="Proteomes" id="UP000532440">
    <property type="component" value="Unassembled WGS sequence"/>
</dbReference>
<organism evidence="2 3">
    <name type="scientific">Quisquiliibacterium transsilvanicum</name>
    <dbReference type="NCBI Taxonomy" id="1549638"/>
    <lineage>
        <taxon>Bacteria</taxon>
        <taxon>Pseudomonadati</taxon>
        <taxon>Pseudomonadota</taxon>
        <taxon>Betaproteobacteria</taxon>
        <taxon>Burkholderiales</taxon>
        <taxon>Burkholderiaceae</taxon>
        <taxon>Quisquiliibacterium</taxon>
    </lineage>
</organism>
<evidence type="ECO:0000313" key="3">
    <source>
        <dbReference type="Proteomes" id="UP000532440"/>
    </source>
</evidence>
<feature type="region of interest" description="Disordered" evidence="1">
    <location>
        <begin position="127"/>
        <end position="148"/>
    </location>
</feature>
<protein>
    <recommendedName>
        <fullName evidence="4">DUF1178 family protein</fullName>
    </recommendedName>
</protein>
<keyword evidence="3" id="KW-1185">Reference proteome</keyword>
<dbReference type="PIRSF" id="PIRSF032131">
    <property type="entry name" value="UCP032131"/>
    <property type="match status" value="1"/>
</dbReference>
<dbReference type="InterPro" id="IPR009562">
    <property type="entry name" value="DUF1178"/>
</dbReference>
<dbReference type="AlphaFoldDB" id="A0A7W8M7B1"/>
<comment type="caution">
    <text evidence="2">The sequence shown here is derived from an EMBL/GenBank/DDBJ whole genome shotgun (WGS) entry which is preliminary data.</text>
</comment>
<proteinExistence type="predicted"/>
<dbReference type="EMBL" id="JACHGB010000001">
    <property type="protein sequence ID" value="MBB5270538.1"/>
    <property type="molecule type" value="Genomic_DNA"/>
</dbReference>
<accession>A0A7W8M7B1</accession>
<feature type="region of interest" description="Disordered" evidence="1">
    <location>
        <begin position="49"/>
        <end position="71"/>
    </location>
</feature>
<evidence type="ECO:0000313" key="2">
    <source>
        <dbReference type="EMBL" id="MBB5270538.1"/>
    </source>
</evidence>
<dbReference type="RefSeq" id="WP_183963959.1">
    <property type="nucleotide sequence ID" value="NZ_BAABEW010000004.1"/>
</dbReference>
<sequence>MKVFNLSCAQDHRFEGWFASAEAYESQLERGLVECPVCGDQSVRRLPSAPRLNLSSSAARPEPDSPAAAALSPEKLQAMWLRMARHIRENTDDVGERFAEEARRIHHHDAPNRGIRGVATREEAAELSEEGIEVFSFPMPKGSNEPLQ</sequence>
<reference evidence="2 3" key="1">
    <citation type="submission" date="2020-08" db="EMBL/GenBank/DDBJ databases">
        <title>Genomic Encyclopedia of Type Strains, Phase IV (KMG-IV): sequencing the most valuable type-strain genomes for metagenomic binning, comparative biology and taxonomic classification.</title>
        <authorList>
            <person name="Goeker M."/>
        </authorList>
    </citation>
    <scope>NUCLEOTIDE SEQUENCE [LARGE SCALE GENOMIC DNA]</scope>
    <source>
        <strain evidence="2 3">DSM 29781</strain>
    </source>
</reference>
<evidence type="ECO:0000256" key="1">
    <source>
        <dbReference type="SAM" id="MobiDB-lite"/>
    </source>
</evidence>
<dbReference type="Pfam" id="PF06676">
    <property type="entry name" value="DUF1178"/>
    <property type="match status" value="1"/>
</dbReference>
<gene>
    <name evidence="2" type="ORF">HNQ70_000522</name>
</gene>
<evidence type="ECO:0008006" key="4">
    <source>
        <dbReference type="Google" id="ProtNLM"/>
    </source>
</evidence>